<dbReference type="SMART" id="SM00774">
    <property type="entry name" value="WRKY"/>
    <property type="match status" value="1"/>
</dbReference>
<proteinExistence type="predicted"/>
<protein>
    <recommendedName>
        <fullName evidence="7">WRKY domain-containing protein</fullName>
    </recommendedName>
</protein>
<keyword evidence="9" id="KW-1185">Reference proteome</keyword>
<dbReference type="EMBL" id="JABTTQ020000010">
    <property type="protein sequence ID" value="KAK6148528.1"/>
    <property type="molecule type" value="Genomic_DNA"/>
</dbReference>
<dbReference type="Gene3D" id="2.20.25.80">
    <property type="entry name" value="WRKY domain"/>
    <property type="match status" value="1"/>
</dbReference>
<comment type="caution">
    <text evidence="8">The sequence shown here is derived from an EMBL/GenBank/DDBJ whole genome shotgun (WGS) entry which is preliminary data.</text>
</comment>
<feature type="region of interest" description="Disordered" evidence="6">
    <location>
        <begin position="69"/>
        <end position="96"/>
    </location>
</feature>
<evidence type="ECO:0000256" key="2">
    <source>
        <dbReference type="ARBA" id="ARBA00023015"/>
    </source>
</evidence>
<keyword evidence="2" id="KW-0805">Transcription regulation</keyword>
<dbReference type="Pfam" id="PF03106">
    <property type="entry name" value="WRKY"/>
    <property type="match status" value="1"/>
</dbReference>
<evidence type="ECO:0000256" key="3">
    <source>
        <dbReference type="ARBA" id="ARBA00023125"/>
    </source>
</evidence>
<dbReference type="InterPro" id="IPR003657">
    <property type="entry name" value="WRKY_dom"/>
</dbReference>
<evidence type="ECO:0000256" key="1">
    <source>
        <dbReference type="ARBA" id="ARBA00004123"/>
    </source>
</evidence>
<dbReference type="PANTHER" id="PTHR31429">
    <property type="entry name" value="WRKY TRANSCRIPTION FACTOR 36-RELATED"/>
    <property type="match status" value="1"/>
</dbReference>
<evidence type="ECO:0000313" key="8">
    <source>
        <dbReference type="EMBL" id="KAK6148528.1"/>
    </source>
</evidence>
<dbReference type="InterPro" id="IPR036576">
    <property type="entry name" value="WRKY_dom_sf"/>
</dbReference>
<keyword evidence="5" id="KW-0539">Nucleus</keyword>
<dbReference type="Proteomes" id="UP001318860">
    <property type="component" value="Unassembled WGS sequence"/>
</dbReference>
<gene>
    <name evidence="8" type="ORF">DH2020_019440</name>
</gene>
<feature type="domain" description="WRKY" evidence="7">
    <location>
        <begin position="265"/>
        <end position="331"/>
    </location>
</feature>
<dbReference type="PANTHER" id="PTHR31429:SF86">
    <property type="entry name" value="WRKY TRANSCRIPTION FACTOR 61-RELATED"/>
    <property type="match status" value="1"/>
</dbReference>
<reference evidence="8 9" key="1">
    <citation type="journal article" date="2021" name="Comput. Struct. Biotechnol. J.">
        <title>De novo genome assembly of the potent medicinal plant Rehmannia glutinosa using nanopore technology.</title>
        <authorList>
            <person name="Ma L."/>
            <person name="Dong C."/>
            <person name="Song C."/>
            <person name="Wang X."/>
            <person name="Zheng X."/>
            <person name="Niu Y."/>
            <person name="Chen S."/>
            <person name="Feng W."/>
        </authorList>
    </citation>
    <scope>NUCLEOTIDE SEQUENCE [LARGE SCALE GENOMIC DNA]</scope>
    <source>
        <strain evidence="8">DH-2019</strain>
    </source>
</reference>
<feature type="compositionally biased region" description="Polar residues" evidence="6">
    <location>
        <begin position="212"/>
        <end position="222"/>
    </location>
</feature>
<feature type="region of interest" description="Disordered" evidence="6">
    <location>
        <begin position="210"/>
        <end position="256"/>
    </location>
</feature>
<keyword evidence="3" id="KW-0238">DNA-binding</keyword>
<evidence type="ECO:0000256" key="6">
    <source>
        <dbReference type="SAM" id="MobiDB-lite"/>
    </source>
</evidence>
<evidence type="ECO:0000256" key="4">
    <source>
        <dbReference type="ARBA" id="ARBA00023163"/>
    </source>
</evidence>
<organism evidence="8 9">
    <name type="scientific">Rehmannia glutinosa</name>
    <name type="common">Chinese foxglove</name>
    <dbReference type="NCBI Taxonomy" id="99300"/>
    <lineage>
        <taxon>Eukaryota</taxon>
        <taxon>Viridiplantae</taxon>
        <taxon>Streptophyta</taxon>
        <taxon>Embryophyta</taxon>
        <taxon>Tracheophyta</taxon>
        <taxon>Spermatophyta</taxon>
        <taxon>Magnoliopsida</taxon>
        <taxon>eudicotyledons</taxon>
        <taxon>Gunneridae</taxon>
        <taxon>Pentapetalae</taxon>
        <taxon>asterids</taxon>
        <taxon>lamiids</taxon>
        <taxon>Lamiales</taxon>
        <taxon>Orobanchaceae</taxon>
        <taxon>Rehmannieae</taxon>
        <taxon>Rehmannia</taxon>
    </lineage>
</organism>
<dbReference type="SUPFAM" id="SSF118290">
    <property type="entry name" value="WRKY DNA-binding domain"/>
    <property type="match status" value="1"/>
</dbReference>
<accession>A0ABR0WLU1</accession>
<keyword evidence="4" id="KW-0804">Transcription</keyword>
<sequence length="743" mass="81142">METSLKKSFLGDENKSFESNGDEESCGEEIVLQVGAGKRGREDDEMKAASPNLKNFMNCTNQGVVITNIERSSPVSESRSSSSAKREQLDNQIGSSKAEMEEVMEENQRLKMYLDRILKDYRTLQMQYRDVIQQEPKKSPITHHQTEEQPDEIFALSLGRNSSDRLIKDENRVIKTPGRNDEISNIVEVGDDKEGLTLGLDCKFQVPKKLSIDSSPNHSPENSLEEAKEETWPPKTTKNVREGGEDEITQQNPAKRARVSVRVRCDTPTMNDGCQWRKYGQKIAKGNPCPRAYYRCTVAPSCPVRKQVQRCAEDMSILITTYEGTHNHPLPISATAMASTTSAAASMLLSGSSTSGTGPSPSSTATPSSLNGLNFYLSDNSRSKPFYLPNSSISSTPSFPTITLDLTSTTSSSSSMSSHLSRLGTNFTPRYSTTNLNFSSLESNPLPISWTNNGILTYGTQPFNKNNNQTTTNSLSFGTTQPYETLYQSYLQKSTITNPSQQSHVTQDTIAAATKAITSDPSFHSALAAALSSIIGSGGANAINASALANQIINDEKSNRVNIKNTSDDHQPFPILSSFSQSTSNAANKCAPSFLNKSSSTTTSSSQQSGLMFLSPPFSNTKSKSSSPGDNRDHVGCLYCRESSASWHTLKLFFKSFSGQTGCNISLVVYYEEKESIHEEIINKVKLICDALGAAETHNQRNDQVLHICVGLTNEYDPIVCAITSRNELINLGDASALTSTGL</sequence>
<feature type="region of interest" description="Disordered" evidence="6">
    <location>
        <begin position="1"/>
        <end position="28"/>
    </location>
</feature>
<feature type="compositionally biased region" description="Low complexity" evidence="6">
    <location>
        <begin position="70"/>
        <end position="83"/>
    </location>
</feature>
<evidence type="ECO:0000256" key="5">
    <source>
        <dbReference type="ARBA" id="ARBA00023242"/>
    </source>
</evidence>
<comment type="subcellular location">
    <subcellularLocation>
        <location evidence="1">Nucleus</location>
    </subcellularLocation>
</comment>
<dbReference type="PROSITE" id="PS50811">
    <property type="entry name" value="WRKY"/>
    <property type="match status" value="1"/>
</dbReference>
<name>A0ABR0WLU1_REHGL</name>
<dbReference type="InterPro" id="IPR044810">
    <property type="entry name" value="WRKY_plant"/>
</dbReference>
<evidence type="ECO:0000259" key="7">
    <source>
        <dbReference type="PROSITE" id="PS50811"/>
    </source>
</evidence>
<evidence type="ECO:0000313" key="9">
    <source>
        <dbReference type="Proteomes" id="UP001318860"/>
    </source>
</evidence>